<dbReference type="GO" id="GO:0032259">
    <property type="term" value="P:methylation"/>
    <property type="evidence" value="ECO:0007669"/>
    <property type="project" value="UniProtKB-KW"/>
</dbReference>
<name>A0A927M518_9ACTN</name>
<proteinExistence type="predicted"/>
<organism evidence="2 3">
    <name type="scientific">Plantactinospora soyae</name>
    <dbReference type="NCBI Taxonomy" id="1544732"/>
    <lineage>
        <taxon>Bacteria</taxon>
        <taxon>Bacillati</taxon>
        <taxon>Actinomycetota</taxon>
        <taxon>Actinomycetes</taxon>
        <taxon>Micromonosporales</taxon>
        <taxon>Micromonosporaceae</taxon>
        <taxon>Plantactinospora</taxon>
    </lineage>
</organism>
<dbReference type="GO" id="GO:0008168">
    <property type="term" value="F:methyltransferase activity"/>
    <property type="evidence" value="ECO:0007669"/>
    <property type="project" value="UniProtKB-KW"/>
</dbReference>
<evidence type="ECO:0000313" key="2">
    <source>
        <dbReference type="EMBL" id="MBE1486771.1"/>
    </source>
</evidence>
<comment type="caution">
    <text evidence="2">The sequence shown here is derived from an EMBL/GenBank/DDBJ whole genome shotgun (WGS) entry which is preliminary data.</text>
</comment>
<evidence type="ECO:0000259" key="1">
    <source>
        <dbReference type="Pfam" id="PF13649"/>
    </source>
</evidence>
<sequence length="218" mass="23752">MSDAQFLADTRDAYDAMVDGYVDLFGSDLDGRPLDRALLGTFAELVRAGGNGPVADVGCGPGRVTIVLQKLGLDVFGIDLSPGMIDHARRTYPALRFEVGSMLALDLPDASLGGLLAYYSIIHVPLERRADVLAEFHRVLAPGGQLMLAFQVGDDCVHHDEAFGKPINCDWYRQQPDDIVRLLRDAGFDLWATVVREIDGVDKTPQGFILARKPAVEV</sequence>
<dbReference type="InterPro" id="IPR029063">
    <property type="entry name" value="SAM-dependent_MTases_sf"/>
</dbReference>
<dbReference type="AlphaFoldDB" id="A0A927M518"/>
<dbReference type="InterPro" id="IPR050508">
    <property type="entry name" value="Methyltransf_Superfamily"/>
</dbReference>
<dbReference type="SUPFAM" id="SSF53335">
    <property type="entry name" value="S-adenosyl-L-methionine-dependent methyltransferases"/>
    <property type="match status" value="1"/>
</dbReference>
<dbReference type="RefSeq" id="WP_192766741.1">
    <property type="nucleotide sequence ID" value="NZ_JADBEB010000001.1"/>
</dbReference>
<reference evidence="2" key="1">
    <citation type="submission" date="2020-10" db="EMBL/GenBank/DDBJ databases">
        <title>Sequencing the genomes of 1000 actinobacteria strains.</title>
        <authorList>
            <person name="Klenk H.-P."/>
        </authorList>
    </citation>
    <scope>NUCLEOTIDE SEQUENCE</scope>
    <source>
        <strain evidence="2">DSM 46832</strain>
    </source>
</reference>
<dbReference type="PANTHER" id="PTHR42912">
    <property type="entry name" value="METHYLTRANSFERASE"/>
    <property type="match status" value="1"/>
</dbReference>
<keyword evidence="2" id="KW-0489">Methyltransferase</keyword>
<dbReference type="Gene3D" id="3.40.50.150">
    <property type="entry name" value="Vaccinia Virus protein VP39"/>
    <property type="match status" value="1"/>
</dbReference>
<dbReference type="Proteomes" id="UP000649753">
    <property type="component" value="Unassembled WGS sequence"/>
</dbReference>
<feature type="domain" description="Methyltransferase" evidence="1">
    <location>
        <begin position="54"/>
        <end position="144"/>
    </location>
</feature>
<keyword evidence="2" id="KW-0808">Transferase</keyword>
<accession>A0A927M518</accession>
<evidence type="ECO:0000313" key="3">
    <source>
        <dbReference type="Proteomes" id="UP000649753"/>
    </source>
</evidence>
<dbReference type="CDD" id="cd02440">
    <property type="entry name" value="AdoMet_MTases"/>
    <property type="match status" value="1"/>
</dbReference>
<gene>
    <name evidence="2" type="ORF">H4W31_002409</name>
</gene>
<dbReference type="EMBL" id="JADBEB010000001">
    <property type="protein sequence ID" value="MBE1486771.1"/>
    <property type="molecule type" value="Genomic_DNA"/>
</dbReference>
<keyword evidence="3" id="KW-1185">Reference proteome</keyword>
<protein>
    <submittedName>
        <fullName evidence="2">SAM-dependent methyltransferase</fullName>
    </submittedName>
</protein>
<dbReference type="Pfam" id="PF13649">
    <property type="entry name" value="Methyltransf_25"/>
    <property type="match status" value="1"/>
</dbReference>
<dbReference type="InterPro" id="IPR041698">
    <property type="entry name" value="Methyltransf_25"/>
</dbReference>